<gene>
    <name evidence="1" type="ORF">J34TS1_32080</name>
</gene>
<comment type="caution">
    <text evidence="1">The sequence shown here is derived from an EMBL/GenBank/DDBJ whole genome shotgun (WGS) entry which is preliminary data.</text>
</comment>
<sequence>MKWENSNPSAETLISIRVRYNVNLNWLLTGNATEAGATYEDNREEQMLKGYRSLNDKDKIEIIEIIQLKNRLKSTV</sequence>
<organism evidence="1 2">
    <name type="scientific">Paenibacillus azoreducens</name>
    <dbReference type="NCBI Taxonomy" id="116718"/>
    <lineage>
        <taxon>Bacteria</taxon>
        <taxon>Bacillati</taxon>
        <taxon>Bacillota</taxon>
        <taxon>Bacilli</taxon>
        <taxon>Bacillales</taxon>
        <taxon>Paenibacillaceae</taxon>
        <taxon>Paenibacillus</taxon>
    </lineage>
</organism>
<dbReference type="Proteomes" id="UP000682811">
    <property type="component" value="Unassembled WGS sequence"/>
</dbReference>
<protein>
    <submittedName>
        <fullName evidence="1">Uncharacterized protein</fullName>
    </submittedName>
</protein>
<dbReference type="AlphaFoldDB" id="A0A919YF00"/>
<reference evidence="1 2" key="1">
    <citation type="submission" date="2021-03" db="EMBL/GenBank/DDBJ databases">
        <title>Antimicrobial resistance genes in bacteria isolated from Japanese honey, and their potential for conferring macrolide and lincosamide resistance in the American foulbrood pathogen Paenibacillus larvae.</title>
        <authorList>
            <person name="Okamoto M."/>
            <person name="Kumagai M."/>
            <person name="Kanamori H."/>
            <person name="Takamatsu D."/>
        </authorList>
    </citation>
    <scope>NUCLEOTIDE SEQUENCE [LARGE SCALE GENOMIC DNA]</scope>
    <source>
        <strain evidence="1 2">J34TS1</strain>
    </source>
</reference>
<proteinExistence type="predicted"/>
<dbReference type="EMBL" id="BORT01000013">
    <property type="protein sequence ID" value="GIO48443.1"/>
    <property type="molecule type" value="Genomic_DNA"/>
</dbReference>
<evidence type="ECO:0000313" key="2">
    <source>
        <dbReference type="Proteomes" id="UP000682811"/>
    </source>
</evidence>
<evidence type="ECO:0000313" key="1">
    <source>
        <dbReference type="EMBL" id="GIO48443.1"/>
    </source>
</evidence>
<name>A0A919YF00_9BACL</name>
<keyword evidence="2" id="KW-1185">Reference proteome</keyword>
<accession>A0A919YF00</accession>